<organism evidence="1 2">
    <name type="scientific">Pseudoalteromonas rhizosphaerae</name>
    <dbReference type="NCBI Taxonomy" id="2518973"/>
    <lineage>
        <taxon>Bacteria</taxon>
        <taxon>Pseudomonadati</taxon>
        <taxon>Pseudomonadota</taxon>
        <taxon>Gammaproteobacteria</taxon>
        <taxon>Alteromonadales</taxon>
        <taxon>Pseudoalteromonadaceae</taxon>
        <taxon>Pseudoalteromonas</taxon>
    </lineage>
</organism>
<sequence>MNQQLVFKNGQVSDNYASILLGHQDESYVTPIMEYKEYELIVESVVIILLDDDTELMGTEVLTLVDSGHCTLAQLINFLAGEEVEEMQEFEFISSAWFAWQSKHGDWSSEPFDTVYESQDKNITTLNELLNE</sequence>
<dbReference type="EMBL" id="JBJDOT010000036">
    <property type="protein sequence ID" value="MFK3866112.1"/>
    <property type="molecule type" value="Genomic_DNA"/>
</dbReference>
<evidence type="ECO:0000313" key="1">
    <source>
        <dbReference type="EMBL" id="MFK3866112.1"/>
    </source>
</evidence>
<evidence type="ECO:0000313" key="2">
    <source>
        <dbReference type="Proteomes" id="UP001620262"/>
    </source>
</evidence>
<dbReference type="Proteomes" id="UP001620262">
    <property type="component" value="Unassembled WGS sequence"/>
</dbReference>
<dbReference type="RefSeq" id="WP_138585062.1">
    <property type="nucleotide sequence ID" value="NZ_CABVLM010000013.1"/>
</dbReference>
<accession>A0ABW8L253</accession>
<comment type="caution">
    <text evidence="1">The sequence shown here is derived from an EMBL/GenBank/DDBJ whole genome shotgun (WGS) entry which is preliminary data.</text>
</comment>
<name>A0ABW8L253_9GAMM</name>
<protein>
    <submittedName>
        <fullName evidence="1">Uncharacterized protein</fullName>
    </submittedName>
</protein>
<proteinExistence type="predicted"/>
<reference evidence="1 2" key="1">
    <citation type="submission" date="2024-11" db="EMBL/GenBank/DDBJ databases">
        <title>The Natural Products Discovery Center: Release of the First 8490 Sequenced Strains for Exploring Actinobacteria Biosynthetic Diversity.</title>
        <authorList>
            <person name="Kalkreuter E."/>
            <person name="Kautsar S.A."/>
            <person name="Yang D."/>
            <person name="Bader C.D."/>
            <person name="Teijaro C.N."/>
            <person name="Fluegel L."/>
            <person name="Davis C.M."/>
            <person name="Simpson J.R."/>
            <person name="Lauterbach L."/>
            <person name="Steele A.D."/>
            <person name="Gui C."/>
            <person name="Meng S."/>
            <person name="Li G."/>
            <person name="Viehrig K."/>
            <person name="Ye F."/>
            <person name="Su P."/>
            <person name="Kiefer A.F."/>
            <person name="Nichols A."/>
            <person name="Cepeda A.J."/>
            <person name="Yan W."/>
            <person name="Fan B."/>
            <person name="Jiang Y."/>
            <person name="Adhikari A."/>
            <person name="Zheng C.-J."/>
            <person name="Schuster L."/>
            <person name="Cowan T.M."/>
            <person name="Smanski M.J."/>
            <person name="Chevrette M.G."/>
            <person name="De Carvalho L.P.S."/>
            <person name="Shen B."/>
        </authorList>
    </citation>
    <scope>NUCLEOTIDE SEQUENCE [LARGE SCALE GENOMIC DNA]</scope>
    <source>
        <strain evidence="1 2">NPDC078403</strain>
    </source>
</reference>
<keyword evidence="2" id="KW-1185">Reference proteome</keyword>
<gene>
    <name evidence="1" type="ORF">ACI2JU_19880</name>
</gene>